<evidence type="ECO:0000313" key="2">
    <source>
        <dbReference type="EMBL" id="BBA92929.1"/>
    </source>
</evidence>
<keyword evidence="1" id="KW-1133">Transmembrane helix</keyword>
<proteinExistence type="predicted"/>
<evidence type="ECO:0000313" key="3">
    <source>
        <dbReference type="Proteomes" id="UP000269331"/>
    </source>
</evidence>
<keyword evidence="1" id="KW-0472">Membrane</keyword>
<organism evidence="2 3">
    <name type="scientific">Streptococcus ruminantium</name>
    <dbReference type="NCBI Taxonomy" id="1917441"/>
    <lineage>
        <taxon>Bacteria</taxon>
        <taxon>Bacillati</taxon>
        <taxon>Bacillota</taxon>
        <taxon>Bacilli</taxon>
        <taxon>Lactobacillales</taxon>
        <taxon>Streptococcaceae</taxon>
        <taxon>Streptococcus</taxon>
    </lineage>
</organism>
<keyword evidence="1" id="KW-0812">Transmembrane</keyword>
<dbReference type="Proteomes" id="UP000269331">
    <property type="component" value="Chromosome"/>
</dbReference>
<gene>
    <name evidence="2" type="ORF">SR187_6620</name>
</gene>
<sequence length="59" mass="6982">MYSLVENSIDISFILTSVNGFSVFILFPYVLVWREEFIYLFYPQESLSEVLAIFFPSLF</sequence>
<protein>
    <submittedName>
        <fullName evidence="2">Uncharacterized protein</fullName>
    </submittedName>
</protein>
<accession>A0A2Z5TNV3</accession>
<evidence type="ECO:0000256" key="1">
    <source>
        <dbReference type="SAM" id="Phobius"/>
    </source>
</evidence>
<dbReference type="EMBL" id="AP018400">
    <property type="protein sequence ID" value="BBA92929.1"/>
    <property type="molecule type" value="Genomic_DNA"/>
</dbReference>
<reference evidence="2 3" key="1">
    <citation type="journal article" date="2018" name="Genome Biol. Evol.">
        <title>Complete Genome Sequence of Streptococcus ruminantium sp. nov. GUT-187T (=DSM 104980T =JCM 31869T), the Type Strain of S. ruminantium, and Comparison with Genome Sequences of Streptococcus suis Strains.</title>
        <authorList>
            <person name="Tohya M."/>
            <person name="Sekizaki T."/>
            <person name="Miyoshi-Akiyama T."/>
        </authorList>
    </citation>
    <scope>NUCLEOTIDE SEQUENCE [LARGE SCALE GENOMIC DNA]</scope>
    <source>
        <strain evidence="2 3">GUT187T</strain>
    </source>
</reference>
<name>A0A2Z5TNV3_9STRE</name>
<dbReference type="KEGG" id="srq:SR187_6620"/>
<dbReference type="AlphaFoldDB" id="A0A2Z5TNV3"/>
<feature type="transmembrane region" description="Helical" evidence="1">
    <location>
        <begin position="12"/>
        <end position="32"/>
    </location>
</feature>